<dbReference type="Pfam" id="PF11203">
    <property type="entry name" value="EccE"/>
    <property type="match status" value="1"/>
</dbReference>
<evidence type="ECO:0000256" key="7">
    <source>
        <dbReference type="SAM" id="MobiDB-lite"/>
    </source>
</evidence>
<dbReference type="InterPro" id="IPR021368">
    <property type="entry name" value="T7SS_EccE"/>
</dbReference>
<evidence type="ECO:0000256" key="5">
    <source>
        <dbReference type="ARBA" id="ARBA00022989"/>
    </source>
</evidence>
<comment type="caution">
    <text evidence="10">The sequence shown here is derived from an EMBL/GenBank/DDBJ whole genome shotgun (WGS) entry which is preliminary data.</text>
</comment>
<feature type="region of interest" description="Disordered" evidence="7">
    <location>
        <begin position="44"/>
        <end position="75"/>
    </location>
</feature>
<keyword evidence="11" id="KW-1185">Reference proteome</keyword>
<dbReference type="Proteomes" id="UP000237752">
    <property type="component" value="Unassembled WGS sequence"/>
</dbReference>
<evidence type="ECO:0000256" key="2">
    <source>
        <dbReference type="ARBA" id="ARBA00007759"/>
    </source>
</evidence>
<evidence type="ECO:0000313" key="10">
    <source>
        <dbReference type="EMBL" id="PRZ41771.1"/>
    </source>
</evidence>
<dbReference type="AlphaFoldDB" id="A0A2T0ZZI8"/>
<protein>
    <submittedName>
        <fullName evidence="10">Type VII secretion protein EccE</fullName>
    </submittedName>
</protein>
<sequence>MIAPPARSASREQNLTQFDVTEEARARARTKAVAEQHALALAQARERAAAESEQDAEAKARALAATAPSVPPTVRDELRPHARRDRARYFGVHAGQIMTWEGAAFGLLAAHRQPLAVLIPVAVIAIAAVLVTAVKVNGRWLYQWLGLRARFHTRKRSYAGAPGDADTLLASIVRGAKIETVEIDDDEMAIVSHAGGFTAILEPGQDNTSLTSQSIVESSPLPPLNDLLPTDDDGPLVSAQIVVHTTPAPGMAGEQDAAAKSYAELNGVSIPAQRRVWVALQAQHTADEFTGAQMRGALVNAVRRLGRRLRKSKLSVNILSRTETVAEFLAMLNPSSGAIDAQNLAITEDWTTWSAGSGVHTSYRVLGWPNLADQTGSRLVDRLSTVPTLATTIGIAARRSGSELELEATVRVLAVDAAAAARVSADLMRAAADCGAQLQRLDGEQIFGIGASVPLGGFAA</sequence>
<keyword evidence="5 8" id="KW-1133">Transmembrane helix</keyword>
<evidence type="ECO:0000256" key="6">
    <source>
        <dbReference type="ARBA" id="ARBA00023136"/>
    </source>
</evidence>
<reference evidence="10 11" key="1">
    <citation type="submission" date="2018-03" db="EMBL/GenBank/DDBJ databases">
        <title>Genomic Encyclopedia of Archaeal and Bacterial Type Strains, Phase II (KMG-II): from individual species to whole genera.</title>
        <authorList>
            <person name="Goeker M."/>
        </authorList>
    </citation>
    <scope>NUCLEOTIDE SEQUENCE [LARGE SCALE GENOMIC DNA]</scope>
    <source>
        <strain evidence="10 11">DSM 100065</strain>
    </source>
</reference>
<evidence type="ECO:0000256" key="8">
    <source>
        <dbReference type="SAM" id="Phobius"/>
    </source>
</evidence>
<evidence type="ECO:0000256" key="1">
    <source>
        <dbReference type="ARBA" id="ARBA00004236"/>
    </source>
</evidence>
<comment type="similarity">
    <text evidence="2">Belongs to the EccE family.</text>
</comment>
<keyword evidence="3" id="KW-1003">Cell membrane</keyword>
<evidence type="ECO:0000313" key="11">
    <source>
        <dbReference type="Proteomes" id="UP000237752"/>
    </source>
</evidence>
<evidence type="ECO:0000256" key="4">
    <source>
        <dbReference type="ARBA" id="ARBA00022692"/>
    </source>
</evidence>
<feature type="domain" description="Type VII secretion system protein EccE" evidence="9">
    <location>
        <begin position="271"/>
        <end position="365"/>
    </location>
</feature>
<comment type="subcellular location">
    <subcellularLocation>
        <location evidence="1">Cell membrane</location>
    </subcellularLocation>
</comment>
<gene>
    <name evidence="10" type="ORF">CLV47_108130</name>
</gene>
<feature type="transmembrane region" description="Helical" evidence="8">
    <location>
        <begin position="89"/>
        <end position="109"/>
    </location>
</feature>
<dbReference type="InterPro" id="IPR050051">
    <property type="entry name" value="EccE_dom"/>
</dbReference>
<organism evidence="10 11">
    <name type="scientific">Antricoccus suffuscus</name>
    <dbReference type="NCBI Taxonomy" id="1629062"/>
    <lineage>
        <taxon>Bacteria</taxon>
        <taxon>Bacillati</taxon>
        <taxon>Actinomycetota</taxon>
        <taxon>Actinomycetes</taxon>
        <taxon>Geodermatophilales</taxon>
        <taxon>Antricoccaceae</taxon>
        <taxon>Antricoccus</taxon>
    </lineage>
</organism>
<evidence type="ECO:0000256" key="3">
    <source>
        <dbReference type="ARBA" id="ARBA00022475"/>
    </source>
</evidence>
<feature type="compositionally biased region" description="Basic and acidic residues" evidence="7">
    <location>
        <begin position="44"/>
        <end position="60"/>
    </location>
</feature>
<feature type="transmembrane region" description="Helical" evidence="8">
    <location>
        <begin position="115"/>
        <end position="134"/>
    </location>
</feature>
<keyword evidence="4 8" id="KW-0812">Transmembrane</keyword>
<name>A0A2T0ZZI8_9ACTN</name>
<proteinExistence type="inferred from homology"/>
<dbReference type="GO" id="GO:0005886">
    <property type="term" value="C:plasma membrane"/>
    <property type="evidence" value="ECO:0007669"/>
    <property type="project" value="UniProtKB-SubCell"/>
</dbReference>
<dbReference type="NCBIfam" id="TIGR03923">
    <property type="entry name" value="T7SS_EccE"/>
    <property type="match status" value="1"/>
</dbReference>
<keyword evidence="6 8" id="KW-0472">Membrane</keyword>
<accession>A0A2T0ZZI8</accession>
<evidence type="ECO:0000259" key="9">
    <source>
        <dbReference type="Pfam" id="PF11203"/>
    </source>
</evidence>
<dbReference type="EMBL" id="PVUE01000008">
    <property type="protein sequence ID" value="PRZ41771.1"/>
    <property type="molecule type" value="Genomic_DNA"/>
</dbReference>